<dbReference type="Pfam" id="PF00989">
    <property type="entry name" value="PAS"/>
    <property type="match status" value="1"/>
</dbReference>
<name>A0ABW6ZL10_9HYPH</name>
<keyword evidence="1" id="KW-1133">Transmembrane helix</keyword>
<dbReference type="PROSITE" id="PS50887">
    <property type="entry name" value="GGDEF"/>
    <property type="match status" value="1"/>
</dbReference>
<dbReference type="CDD" id="cd00130">
    <property type="entry name" value="PAS"/>
    <property type="match status" value="2"/>
</dbReference>
<feature type="transmembrane region" description="Helical" evidence="1">
    <location>
        <begin position="6"/>
        <end position="24"/>
    </location>
</feature>
<evidence type="ECO:0000259" key="2">
    <source>
        <dbReference type="PROSITE" id="PS50112"/>
    </source>
</evidence>
<keyword evidence="7" id="KW-1185">Reference proteome</keyword>
<dbReference type="PROSITE" id="PS50883">
    <property type="entry name" value="EAL"/>
    <property type="match status" value="1"/>
</dbReference>
<dbReference type="CDD" id="cd01949">
    <property type="entry name" value="GGDEF"/>
    <property type="match status" value="1"/>
</dbReference>
<feature type="domain" description="PAC" evidence="3">
    <location>
        <begin position="500"/>
        <end position="552"/>
    </location>
</feature>
<dbReference type="PROSITE" id="PS50112">
    <property type="entry name" value="PAS"/>
    <property type="match status" value="2"/>
</dbReference>
<dbReference type="Pfam" id="PF13426">
    <property type="entry name" value="PAS_9"/>
    <property type="match status" value="1"/>
</dbReference>
<protein>
    <submittedName>
        <fullName evidence="6">EAL domain-containing protein</fullName>
    </submittedName>
</protein>
<sequence>MKRRSYIASVTIAYAVGALLWVYLSDRFIESVGGSIGFGVFSTLKGFVFVAVTTALLYFALHAAAQGTDEARPVLAFRSWVLFALLALLTLPVGLISYAVFRSASDTLLGERRGQLEFMTEAVARSIDADVARGMLDATPQAPQQPQAALLAIVTDGSAGFSRLQEFAGLMGDSGRVLLASKTGSDGRWMIAGAQQALPDALVPLAAAGAAGLAADVITPPDDVPLLVAAAMVPAANAVLIATVATADVVDDVRGVAFLSAITAAACLVVVGALTLLFVQRQRLRVALAEADQKAALHAAEERFRATFEQAAEGIAHLDLDGRFLRVNETLCALLGYGRADLLGRSYADVRPNIRAGAVGGTSREAVSSLPSGTVVEARSDQPHLTRAGKEIWLSCVQSIARDTPEGEGYIILMASDATARIVAEHHLTLAEAVFTNTQEGLVVTDLAGRITAVNPAFVAITGHGEAEVLGQNMRFLSSGRHDRLFYQLLWAALKDNGVWRGEIWNRRKDGALYLQQTVISTVYGRTGAPESYVGAFNDITQARKSELEVDRLTRYDPLTGLPNRTLIFSLIEHELTRPDTQCAVLYIDIDHLKTINDSLGFAAGDEVLRAAAQHLRKAVPEDATIGRYGADEFVVLIDGCEGPKEAIRFADRLIDALGEPFAAEGVSNLFINASIGISLYPEDASDAETLLQHAHSALYQAKSRGGRTYAFYTDALTRDARARVELVANLRRALAEHEFTVHYQPIVRLEDQTIVGAEALVRWITPEGEMIGPDRFIPVAEETGLIVPLGDFVLATACTQMARWRTAGLPCAFVAVNISAGQLNATDICAKTEAALAAAGVPADSIEFEITESMLFGADSGAESKLKRIAELGVRIAIDDFGTGYSSLAYLKRFPISRLKIDQSFVRDLPASAVDGELVRAMIAMARALDIEILAEGVEEAAQMAFLVANGCTFGQGYFWSRPLPPERFEALFSNAFGAAGAKSASR</sequence>
<evidence type="ECO:0000259" key="4">
    <source>
        <dbReference type="PROSITE" id="PS50883"/>
    </source>
</evidence>
<comment type="caution">
    <text evidence="6">The sequence shown here is derived from an EMBL/GenBank/DDBJ whole genome shotgun (WGS) entry which is preliminary data.</text>
</comment>
<dbReference type="SUPFAM" id="SSF55785">
    <property type="entry name" value="PYP-like sensor domain (PAS domain)"/>
    <property type="match status" value="2"/>
</dbReference>
<gene>
    <name evidence="6" type="ORF">V5F30_20075</name>
</gene>
<dbReference type="Proteomes" id="UP001604043">
    <property type="component" value="Unassembled WGS sequence"/>
</dbReference>
<dbReference type="CDD" id="cd01948">
    <property type="entry name" value="EAL"/>
    <property type="match status" value="1"/>
</dbReference>
<dbReference type="Pfam" id="PF00990">
    <property type="entry name" value="GGDEF"/>
    <property type="match status" value="1"/>
</dbReference>
<dbReference type="InterPro" id="IPR052155">
    <property type="entry name" value="Biofilm_reg_signaling"/>
</dbReference>
<dbReference type="Gene3D" id="3.30.450.20">
    <property type="entry name" value="PAS domain"/>
    <property type="match status" value="2"/>
</dbReference>
<keyword evidence="1" id="KW-0812">Transmembrane</keyword>
<feature type="transmembrane region" description="Helical" evidence="1">
    <location>
        <begin position="224"/>
        <end position="244"/>
    </location>
</feature>
<evidence type="ECO:0000259" key="5">
    <source>
        <dbReference type="PROSITE" id="PS50887"/>
    </source>
</evidence>
<keyword evidence="1" id="KW-0472">Membrane</keyword>
<evidence type="ECO:0000259" key="3">
    <source>
        <dbReference type="PROSITE" id="PS50113"/>
    </source>
</evidence>
<reference evidence="6 7" key="1">
    <citation type="submission" date="2024-02" db="EMBL/GenBank/DDBJ databases">
        <title>Expansion and revision of Xanthobacter and proposal of Roseixanthobacter gen. nov.</title>
        <authorList>
            <person name="Soltysiak M.P.M."/>
            <person name="Jalihal A."/>
            <person name="Ory A."/>
            <person name="Chrisophersen C."/>
            <person name="Lee A.D."/>
            <person name="Boulton J."/>
            <person name="Springer M."/>
        </authorList>
    </citation>
    <scope>NUCLEOTIDE SEQUENCE [LARGE SCALE GENOMIC DNA]</scope>
    <source>
        <strain evidence="6 7">CB5</strain>
    </source>
</reference>
<evidence type="ECO:0000256" key="1">
    <source>
        <dbReference type="SAM" id="Phobius"/>
    </source>
</evidence>
<feature type="domain" description="PAS" evidence="2">
    <location>
        <begin position="300"/>
        <end position="346"/>
    </location>
</feature>
<dbReference type="SUPFAM" id="SSF55073">
    <property type="entry name" value="Nucleotide cyclase"/>
    <property type="match status" value="1"/>
</dbReference>
<organism evidence="6 7">
    <name type="scientific">Xanthobacter aminoxidans</name>
    <dbReference type="NCBI Taxonomy" id="186280"/>
    <lineage>
        <taxon>Bacteria</taxon>
        <taxon>Pseudomonadati</taxon>
        <taxon>Pseudomonadota</taxon>
        <taxon>Alphaproteobacteria</taxon>
        <taxon>Hyphomicrobiales</taxon>
        <taxon>Xanthobacteraceae</taxon>
        <taxon>Xanthobacter</taxon>
    </lineage>
</organism>
<dbReference type="SMART" id="SM00052">
    <property type="entry name" value="EAL"/>
    <property type="match status" value="1"/>
</dbReference>
<dbReference type="InterPro" id="IPR029787">
    <property type="entry name" value="Nucleotide_cyclase"/>
</dbReference>
<dbReference type="InterPro" id="IPR000014">
    <property type="entry name" value="PAS"/>
</dbReference>
<dbReference type="NCBIfam" id="TIGR00254">
    <property type="entry name" value="GGDEF"/>
    <property type="match status" value="1"/>
</dbReference>
<dbReference type="SMART" id="SM00091">
    <property type="entry name" value="PAS"/>
    <property type="match status" value="2"/>
</dbReference>
<dbReference type="PROSITE" id="PS50113">
    <property type="entry name" value="PAC"/>
    <property type="match status" value="1"/>
</dbReference>
<dbReference type="RefSeq" id="WP_394007254.1">
    <property type="nucleotide sequence ID" value="NZ_JBAFUR010000006.1"/>
</dbReference>
<dbReference type="InterPro" id="IPR000700">
    <property type="entry name" value="PAS-assoc_C"/>
</dbReference>
<dbReference type="PANTHER" id="PTHR44757:SF2">
    <property type="entry name" value="BIOFILM ARCHITECTURE MAINTENANCE PROTEIN MBAA"/>
    <property type="match status" value="1"/>
</dbReference>
<accession>A0ABW6ZL10</accession>
<feature type="transmembrane region" description="Helical" evidence="1">
    <location>
        <begin position="36"/>
        <end position="60"/>
    </location>
</feature>
<dbReference type="Gene3D" id="3.20.20.450">
    <property type="entry name" value="EAL domain"/>
    <property type="match status" value="1"/>
</dbReference>
<dbReference type="InterPro" id="IPR000160">
    <property type="entry name" value="GGDEF_dom"/>
</dbReference>
<dbReference type="InterPro" id="IPR043128">
    <property type="entry name" value="Rev_trsase/Diguanyl_cyclase"/>
</dbReference>
<dbReference type="InterPro" id="IPR013767">
    <property type="entry name" value="PAS_fold"/>
</dbReference>
<evidence type="ECO:0000313" key="7">
    <source>
        <dbReference type="Proteomes" id="UP001604043"/>
    </source>
</evidence>
<evidence type="ECO:0000313" key="6">
    <source>
        <dbReference type="EMBL" id="MFG1254523.1"/>
    </source>
</evidence>
<feature type="domain" description="EAL" evidence="4">
    <location>
        <begin position="724"/>
        <end position="978"/>
    </location>
</feature>
<dbReference type="SMART" id="SM00267">
    <property type="entry name" value="GGDEF"/>
    <property type="match status" value="1"/>
</dbReference>
<dbReference type="InterPro" id="IPR035965">
    <property type="entry name" value="PAS-like_dom_sf"/>
</dbReference>
<dbReference type="SUPFAM" id="SSF141868">
    <property type="entry name" value="EAL domain-like"/>
    <property type="match status" value="1"/>
</dbReference>
<dbReference type="NCBIfam" id="TIGR00229">
    <property type="entry name" value="sensory_box"/>
    <property type="match status" value="2"/>
</dbReference>
<dbReference type="PANTHER" id="PTHR44757">
    <property type="entry name" value="DIGUANYLATE CYCLASE DGCP"/>
    <property type="match status" value="1"/>
</dbReference>
<dbReference type="InterPro" id="IPR001633">
    <property type="entry name" value="EAL_dom"/>
</dbReference>
<dbReference type="Pfam" id="PF00563">
    <property type="entry name" value="EAL"/>
    <property type="match status" value="1"/>
</dbReference>
<proteinExistence type="predicted"/>
<dbReference type="InterPro" id="IPR035919">
    <property type="entry name" value="EAL_sf"/>
</dbReference>
<feature type="transmembrane region" description="Helical" evidence="1">
    <location>
        <begin position="256"/>
        <end position="279"/>
    </location>
</feature>
<feature type="transmembrane region" description="Helical" evidence="1">
    <location>
        <begin position="80"/>
        <end position="101"/>
    </location>
</feature>
<dbReference type="Gene3D" id="3.30.70.270">
    <property type="match status" value="1"/>
</dbReference>
<feature type="domain" description="PAS" evidence="2">
    <location>
        <begin position="434"/>
        <end position="474"/>
    </location>
</feature>
<feature type="domain" description="GGDEF" evidence="5">
    <location>
        <begin position="581"/>
        <end position="715"/>
    </location>
</feature>
<dbReference type="EMBL" id="JBAFUR010000006">
    <property type="protein sequence ID" value="MFG1254523.1"/>
    <property type="molecule type" value="Genomic_DNA"/>
</dbReference>